<sequence>MHVESMGGEPEEALINGEISPQAMAERRSIEDGAKMTRADEEDGILMASSSPNVSGLAFDRTQLLHTLGDLTADMTAVRETSQVFGQHKDDYVCTPKPRQTFAYPVWPPRADMTPSKQHILHRVASSRPRQGSAGGSRDGGGPRRGAGGAPGGGGLAAGGDNNTFYSNIDSMPDIRPRRKSIPLVSELVSGNSFGLGRWWVPEGD</sequence>
<dbReference type="EMBL" id="MNPL01003739">
    <property type="protein sequence ID" value="OQR77288.1"/>
    <property type="molecule type" value="Genomic_DNA"/>
</dbReference>
<dbReference type="InParanoid" id="A0A1V9XVA5"/>
<keyword evidence="3" id="KW-1185">Reference proteome</keyword>
<protein>
    <submittedName>
        <fullName evidence="2">Protein unc-13A-like</fullName>
    </submittedName>
</protein>
<evidence type="ECO:0000313" key="3">
    <source>
        <dbReference type="Proteomes" id="UP000192247"/>
    </source>
</evidence>
<dbReference type="STRING" id="418985.A0A1V9XVA5"/>
<comment type="caution">
    <text evidence="2">The sequence shown here is derived from an EMBL/GenBank/DDBJ whole genome shotgun (WGS) entry which is preliminary data.</text>
</comment>
<gene>
    <name evidence="2" type="ORF">BIW11_07202</name>
</gene>
<evidence type="ECO:0000313" key="2">
    <source>
        <dbReference type="EMBL" id="OQR77288.1"/>
    </source>
</evidence>
<proteinExistence type="predicted"/>
<dbReference type="Proteomes" id="UP000192247">
    <property type="component" value="Unassembled WGS sequence"/>
</dbReference>
<name>A0A1V9XVA5_9ACAR</name>
<dbReference type="AlphaFoldDB" id="A0A1V9XVA5"/>
<accession>A0A1V9XVA5</accession>
<evidence type="ECO:0000256" key="1">
    <source>
        <dbReference type="SAM" id="MobiDB-lite"/>
    </source>
</evidence>
<dbReference type="OrthoDB" id="10053234at2759"/>
<organism evidence="2 3">
    <name type="scientific">Tropilaelaps mercedesae</name>
    <dbReference type="NCBI Taxonomy" id="418985"/>
    <lineage>
        <taxon>Eukaryota</taxon>
        <taxon>Metazoa</taxon>
        <taxon>Ecdysozoa</taxon>
        <taxon>Arthropoda</taxon>
        <taxon>Chelicerata</taxon>
        <taxon>Arachnida</taxon>
        <taxon>Acari</taxon>
        <taxon>Parasitiformes</taxon>
        <taxon>Mesostigmata</taxon>
        <taxon>Gamasina</taxon>
        <taxon>Dermanyssoidea</taxon>
        <taxon>Laelapidae</taxon>
        <taxon>Tropilaelaps</taxon>
    </lineage>
</organism>
<feature type="compositionally biased region" description="Gly residues" evidence="1">
    <location>
        <begin position="133"/>
        <end position="158"/>
    </location>
</feature>
<feature type="compositionally biased region" description="Basic and acidic residues" evidence="1">
    <location>
        <begin position="25"/>
        <end position="39"/>
    </location>
</feature>
<feature type="region of interest" description="Disordered" evidence="1">
    <location>
        <begin position="1"/>
        <end position="39"/>
    </location>
</feature>
<feature type="region of interest" description="Disordered" evidence="1">
    <location>
        <begin position="119"/>
        <end position="177"/>
    </location>
</feature>
<reference evidence="2 3" key="1">
    <citation type="journal article" date="2017" name="Gigascience">
        <title>Draft genome of the honey bee ectoparasitic mite, Tropilaelaps mercedesae, is shaped by the parasitic life history.</title>
        <authorList>
            <person name="Dong X."/>
            <person name="Armstrong S.D."/>
            <person name="Xia D."/>
            <person name="Makepeace B.L."/>
            <person name="Darby A.C."/>
            <person name="Kadowaki T."/>
        </authorList>
    </citation>
    <scope>NUCLEOTIDE SEQUENCE [LARGE SCALE GENOMIC DNA]</scope>
    <source>
        <strain evidence="2">Wuxi-XJTLU</strain>
    </source>
</reference>